<gene>
    <name evidence="1" type="primary">137</name>
    <name evidence="1" type="ORF">SEA_APHELION_137</name>
</gene>
<accession>A0A410TDA0</accession>
<sequence>MSEEEFLDIIGAKGGVFEALDYGLAADELEPGHLRDRWNELRGAWSVFDAEIQDFEDDFSMEDHIG</sequence>
<evidence type="ECO:0000313" key="1">
    <source>
        <dbReference type="EMBL" id="QAU07001.1"/>
    </source>
</evidence>
<proteinExistence type="predicted"/>
<dbReference type="EMBL" id="MK376959">
    <property type="protein sequence ID" value="QAU07001.1"/>
    <property type="molecule type" value="Genomic_DNA"/>
</dbReference>
<dbReference type="Proteomes" id="UP000289168">
    <property type="component" value="Segment"/>
</dbReference>
<evidence type="ECO:0000313" key="2">
    <source>
        <dbReference type="Proteomes" id="UP000289168"/>
    </source>
</evidence>
<organism evidence="1 2">
    <name type="scientific">Gordonia phage Aphelion</name>
    <dbReference type="NCBI Taxonomy" id="2507860"/>
    <lineage>
        <taxon>Viruses</taxon>
        <taxon>Duplodnaviria</taxon>
        <taxon>Heunggongvirae</taxon>
        <taxon>Uroviricota</taxon>
        <taxon>Caudoviricetes</taxon>
        <taxon>Smoothievirus</taxon>
        <taxon>Smoothievirus smoothie</taxon>
    </lineage>
</organism>
<reference evidence="1 2" key="1">
    <citation type="submission" date="2019-01" db="EMBL/GenBank/DDBJ databases">
        <authorList>
            <person name="Enrique A.G."/>
            <person name="Garlena R.A."/>
            <person name="Russell D.A."/>
            <person name="Pope W.H."/>
            <person name="Jacobs-Sera D."/>
            <person name="Hatfull G.F."/>
        </authorList>
    </citation>
    <scope>NUCLEOTIDE SEQUENCE [LARGE SCALE GENOMIC DNA]</scope>
</reference>
<protein>
    <submittedName>
        <fullName evidence="1">Uncharacterized protein</fullName>
    </submittedName>
</protein>
<name>A0A410TDA0_9CAUD</name>